<dbReference type="RefSeq" id="WP_132213987.1">
    <property type="nucleotide sequence ID" value="NZ_SLWN01000016.1"/>
</dbReference>
<organism evidence="3 4">
    <name type="scientific">Kribbella steppae</name>
    <dbReference type="NCBI Taxonomy" id="2512223"/>
    <lineage>
        <taxon>Bacteria</taxon>
        <taxon>Bacillati</taxon>
        <taxon>Actinomycetota</taxon>
        <taxon>Actinomycetes</taxon>
        <taxon>Propionibacteriales</taxon>
        <taxon>Kribbellaceae</taxon>
        <taxon>Kribbella</taxon>
    </lineage>
</organism>
<evidence type="ECO:0000259" key="2">
    <source>
        <dbReference type="Pfam" id="PF23636"/>
    </source>
</evidence>
<dbReference type="AlphaFoldDB" id="A0A4R2H3D0"/>
<dbReference type="EMBL" id="SLWN01000016">
    <property type="protein sequence ID" value="TCO18054.1"/>
    <property type="molecule type" value="Genomic_DNA"/>
</dbReference>
<evidence type="ECO:0000313" key="3">
    <source>
        <dbReference type="EMBL" id="TCO18054.1"/>
    </source>
</evidence>
<keyword evidence="1" id="KW-0812">Transmembrane</keyword>
<feature type="transmembrane region" description="Helical" evidence="1">
    <location>
        <begin position="12"/>
        <end position="42"/>
    </location>
</feature>
<keyword evidence="1" id="KW-0472">Membrane</keyword>
<feature type="transmembrane region" description="Helical" evidence="1">
    <location>
        <begin position="87"/>
        <end position="106"/>
    </location>
</feature>
<protein>
    <recommendedName>
        <fullName evidence="2">DUF7144 domain-containing protein</fullName>
    </recommendedName>
</protein>
<comment type="caution">
    <text evidence="3">The sequence shown here is derived from an EMBL/GenBank/DDBJ whole genome shotgun (WGS) entry which is preliminary data.</text>
</comment>
<dbReference type="OrthoDB" id="4482242at2"/>
<proteinExistence type="predicted"/>
<name>A0A4R2H3D0_9ACTN</name>
<sequence>MVHEEIDERPEISGVAMAGFTFAASMMVLLGAFQITSGLAAIIDETDFEPVRRYAFAFDTTVWGWIHLAIGLAMVVAGFSLFAQRRWAGIFAIALAGFSALNNFLFISHAPAWALLVIALDVWVIWTLTRPGLLTR</sequence>
<keyword evidence="1" id="KW-1133">Transmembrane helix</keyword>
<reference evidence="3 4" key="1">
    <citation type="journal article" date="2015" name="Stand. Genomic Sci.">
        <title>Genomic Encyclopedia of Bacterial and Archaeal Type Strains, Phase III: the genomes of soil and plant-associated and newly described type strains.</title>
        <authorList>
            <person name="Whitman W.B."/>
            <person name="Woyke T."/>
            <person name="Klenk H.P."/>
            <person name="Zhou Y."/>
            <person name="Lilburn T.G."/>
            <person name="Beck B.J."/>
            <person name="De Vos P."/>
            <person name="Vandamme P."/>
            <person name="Eisen J.A."/>
            <person name="Garrity G."/>
            <person name="Hugenholtz P."/>
            <person name="Kyrpides N.C."/>
        </authorList>
    </citation>
    <scope>NUCLEOTIDE SEQUENCE [LARGE SCALE GENOMIC DNA]</scope>
    <source>
        <strain evidence="3 4">VKM Ac-2572</strain>
    </source>
</reference>
<gene>
    <name evidence="3" type="ORF">EV652_11675</name>
</gene>
<feature type="transmembrane region" description="Helical" evidence="1">
    <location>
        <begin position="62"/>
        <end position="82"/>
    </location>
</feature>
<dbReference type="InterPro" id="IPR055568">
    <property type="entry name" value="DUF7144"/>
</dbReference>
<accession>A0A4R2H3D0</accession>
<keyword evidence="4" id="KW-1185">Reference proteome</keyword>
<dbReference type="Proteomes" id="UP000294508">
    <property type="component" value="Unassembled WGS sequence"/>
</dbReference>
<evidence type="ECO:0000313" key="4">
    <source>
        <dbReference type="Proteomes" id="UP000294508"/>
    </source>
</evidence>
<evidence type="ECO:0000256" key="1">
    <source>
        <dbReference type="SAM" id="Phobius"/>
    </source>
</evidence>
<dbReference type="Pfam" id="PF23636">
    <property type="entry name" value="DUF7144"/>
    <property type="match status" value="1"/>
</dbReference>
<feature type="domain" description="DUF7144" evidence="2">
    <location>
        <begin position="20"/>
        <end position="130"/>
    </location>
</feature>
<feature type="transmembrane region" description="Helical" evidence="1">
    <location>
        <begin position="112"/>
        <end position="129"/>
    </location>
</feature>